<protein>
    <submittedName>
        <fullName evidence="2">Uracil phosphoribosyltransferase</fullName>
    </submittedName>
</protein>
<reference evidence="2" key="1">
    <citation type="submission" date="2010-01" db="EMBL/GenBank/DDBJ databases">
        <title>Genome fragments of uncultured bacteria from the North Pacific subtropical Gyre.</title>
        <authorList>
            <person name="Pham V.D."/>
            <person name="Delong E.F."/>
        </authorList>
    </citation>
    <scope>NUCLEOTIDE SEQUENCE</scope>
</reference>
<dbReference type="InterPro" id="IPR000836">
    <property type="entry name" value="PRTase_dom"/>
</dbReference>
<dbReference type="AlphaFoldDB" id="E7C217"/>
<evidence type="ECO:0000259" key="1">
    <source>
        <dbReference type="Pfam" id="PF14681"/>
    </source>
</evidence>
<dbReference type="SUPFAM" id="SSF53271">
    <property type="entry name" value="PRTase-like"/>
    <property type="match status" value="1"/>
</dbReference>
<dbReference type="Pfam" id="PF14681">
    <property type="entry name" value="UPRTase"/>
    <property type="match status" value="1"/>
</dbReference>
<keyword evidence="2" id="KW-0808">Transferase</keyword>
<name>E7C217_9BACT</name>
<evidence type="ECO:0000313" key="2">
    <source>
        <dbReference type="EMBL" id="ADI21491.1"/>
    </source>
</evidence>
<dbReference type="Gene3D" id="3.40.50.2020">
    <property type="match status" value="1"/>
</dbReference>
<dbReference type="CDD" id="cd06223">
    <property type="entry name" value="PRTases_typeI"/>
    <property type="match status" value="1"/>
</dbReference>
<keyword evidence="2" id="KW-0328">Glycosyltransferase</keyword>
<sequence>MAETIYENIEGTFDGLEHDYGPNIHLSSDPYMLTLLARLCSPKCIQPEFNRLVTELYRQLIARVVANELPLRRVEVPTRMKETTPMGVYVGNVVEPATRAVVVDVARAGILPSMVVFDALNHVLEPEGVRQDHVVMSRTTDTETGAVTGVTMSMSKIAGDAAGAMLIVPDPMGATGGSICAAVDLYKKQGMLPPSKVLLLNLIVTPQYLKKVKTTHPEAKVYAIRVDRGMSPPDVLKEKAGVRWDDENGLNDVQYIVPGGGGFGELMNNAYC</sequence>
<accession>E7C217</accession>
<proteinExistence type="predicted"/>
<dbReference type="EMBL" id="GU567956">
    <property type="protein sequence ID" value="ADI21491.1"/>
    <property type="molecule type" value="Genomic_DNA"/>
</dbReference>
<organism evidence="2">
    <name type="scientific">uncultured myxobacterium HF0070_11L13</name>
    <dbReference type="NCBI Taxonomy" id="723554"/>
    <lineage>
        <taxon>Bacteria</taxon>
        <taxon>Pseudomonadati</taxon>
        <taxon>Myxococcota</taxon>
        <taxon>Myxococcia</taxon>
        <taxon>Myxococcales</taxon>
        <taxon>environmental samples</taxon>
    </lineage>
</organism>
<dbReference type="GO" id="GO:0016757">
    <property type="term" value="F:glycosyltransferase activity"/>
    <property type="evidence" value="ECO:0007669"/>
    <property type="project" value="UniProtKB-KW"/>
</dbReference>
<feature type="domain" description="Phosphoribosyltransferase" evidence="1">
    <location>
        <begin position="29"/>
        <end position="231"/>
    </location>
</feature>
<dbReference type="InterPro" id="IPR029057">
    <property type="entry name" value="PRTase-like"/>
</dbReference>